<dbReference type="PANTHER" id="PTHR46796">
    <property type="entry name" value="HTH-TYPE TRANSCRIPTIONAL ACTIVATOR RHAS-RELATED"/>
    <property type="match status" value="1"/>
</dbReference>
<dbReference type="InterPro" id="IPR009057">
    <property type="entry name" value="Homeodomain-like_sf"/>
</dbReference>
<organism evidence="5 6">
    <name type="scientific">Olivibacter domesticus</name>
    <name type="common">Pseudosphingobacterium domesticum</name>
    <dbReference type="NCBI Taxonomy" id="407022"/>
    <lineage>
        <taxon>Bacteria</taxon>
        <taxon>Pseudomonadati</taxon>
        <taxon>Bacteroidota</taxon>
        <taxon>Sphingobacteriia</taxon>
        <taxon>Sphingobacteriales</taxon>
        <taxon>Sphingobacteriaceae</taxon>
        <taxon>Olivibacter</taxon>
    </lineage>
</organism>
<keyword evidence="2 5" id="KW-0238">DNA-binding</keyword>
<accession>A0A1H7M5A9</accession>
<dbReference type="EMBL" id="FOAF01000001">
    <property type="protein sequence ID" value="SEL06384.1"/>
    <property type="molecule type" value="Genomic_DNA"/>
</dbReference>
<dbReference type="RefSeq" id="WP_093322592.1">
    <property type="nucleotide sequence ID" value="NZ_FOAF01000001.1"/>
</dbReference>
<dbReference type="STRING" id="407022.SAMN05661044_01869"/>
<dbReference type="Pfam" id="PF12833">
    <property type="entry name" value="HTH_18"/>
    <property type="match status" value="1"/>
</dbReference>
<dbReference type="Proteomes" id="UP000199421">
    <property type="component" value="Unassembled WGS sequence"/>
</dbReference>
<dbReference type="PROSITE" id="PS01124">
    <property type="entry name" value="HTH_ARAC_FAMILY_2"/>
    <property type="match status" value="1"/>
</dbReference>
<gene>
    <name evidence="5" type="ORF">SAMN05661044_01869</name>
</gene>
<dbReference type="InterPro" id="IPR050204">
    <property type="entry name" value="AraC_XylS_family_regulators"/>
</dbReference>
<dbReference type="Gene3D" id="1.10.10.60">
    <property type="entry name" value="Homeodomain-like"/>
    <property type="match status" value="1"/>
</dbReference>
<keyword evidence="6" id="KW-1185">Reference proteome</keyword>
<name>A0A1H7M5A9_OLID1</name>
<keyword evidence="3" id="KW-0804">Transcription</keyword>
<evidence type="ECO:0000256" key="2">
    <source>
        <dbReference type="ARBA" id="ARBA00023125"/>
    </source>
</evidence>
<dbReference type="OrthoDB" id="323290at2"/>
<dbReference type="GO" id="GO:0003700">
    <property type="term" value="F:DNA-binding transcription factor activity"/>
    <property type="evidence" value="ECO:0007669"/>
    <property type="project" value="InterPro"/>
</dbReference>
<evidence type="ECO:0000313" key="6">
    <source>
        <dbReference type="Proteomes" id="UP000199421"/>
    </source>
</evidence>
<evidence type="ECO:0000256" key="3">
    <source>
        <dbReference type="ARBA" id="ARBA00023163"/>
    </source>
</evidence>
<evidence type="ECO:0000259" key="4">
    <source>
        <dbReference type="PROSITE" id="PS01124"/>
    </source>
</evidence>
<evidence type="ECO:0000313" key="5">
    <source>
        <dbReference type="EMBL" id="SEL06384.1"/>
    </source>
</evidence>
<dbReference type="InterPro" id="IPR018060">
    <property type="entry name" value="HTH_AraC"/>
</dbReference>
<dbReference type="InterPro" id="IPR046532">
    <property type="entry name" value="DUF6597"/>
</dbReference>
<feature type="domain" description="HTH araC/xylS-type" evidence="4">
    <location>
        <begin position="156"/>
        <end position="258"/>
    </location>
</feature>
<keyword evidence="1" id="KW-0805">Transcription regulation</keyword>
<dbReference type="Pfam" id="PF20240">
    <property type="entry name" value="DUF6597"/>
    <property type="match status" value="1"/>
</dbReference>
<dbReference type="GO" id="GO:0043565">
    <property type="term" value="F:sequence-specific DNA binding"/>
    <property type="evidence" value="ECO:0007669"/>
    <property type="project" value="InterPro"/>
</dbReference>
<evidence type="ECO:0000256" key="1">
    <source>
        <dbReference type="ARBA" id="ARBA00023015"/>
    </source>
</evidence>
<reference evidence="6" key="1">
    <citation type="submission" date="2016-10" db="EMBL/GenBank/DDBJ databases">
        <authorList>
            <person name="Varghese N."/>
            <person name="Submissions S."/>
        </authorList>
    </citation>
    <scope>NUCLEOTIDE SEQUENCE [LARGE SCALE GENOMIC DNA]</scope>
    <source>
        <strain evidence="6">DSM 18733</strain>
    </source>
</reference>
<sequence>MNYQYIVPPARLRDYVKYFWTLDSAKGQCNPLKFATVADGSPGLIFQVSMDGFAYQDEKQLPIIYLYGQTTTCSQILSPASFQAIGVYFYPHALKSVFGLDAWELTDNCLDLTLFSTLKEYNLIERLLNLSGVSQRIEVLCDYLYKLILLHNSGVDNKMKYTLANIKGIGKNLSLKQLQQDLGWSERTLERKFKEQVGISPKSFAKITQFQMALNMLRSENYSKLTDVAYENFYADQSHFIRSFKEFTSLTPNQYLRNSEELVINFPQIFI</sequence>
<proteinExistence type="predicted"/>
<protein>
    <submittedName>
        <fullName evidence="5">AraC-type DNA-binding protein</fullName>
    </submittedName>
</protein>
<dbReference type="AlphaFoldDB" id="A0A1H7M5A9"/>
<dbReference type="SMART" id="SM00342">
    <property type="entry name" value="HTH_ARAC"/>
    <property type="match status" value="1"/>
</dbReference>
<dbReference type="SUPFAM" id="SSF46689">
    <property type="entry name" value="Homeodomain-like"/>
    <property type="match status" value="1"/>
</dbReference>